<dbReference type="Gene3D" id="1.20.120.920">
    <property type="entry name" value="CRISPR-associated endonuclease Cas1, C-terminal domain"/>
    <property type="match status" value="1"/>
</dbReference>
<keyword evidence="1 10" id="KW-0540">Nuclease</keyword>
<dbReference type="InterPro" id="IPR050646">
    <property type="entry name" value="Cas1"/>
</dbReference>
<dbReference type="Proteomes" id="UP000199729">
    <property type="component" value="Chromosome"/>
</dbReference>
<evidence type="ECO:0000256" key="8">
    <source>
        <dbReference type="ARBA" id="ARBA00023211"/>
    </source>
</evidence>
<dbReference type="GO" id="GO:0043571">
    <property type="term" value="P:maintenance of CRISPR repeat elements"/>
    <property type="evidence" value="ECO:0007669"/>
    <property type="project" value="UniProtKB-UniRule"/>
</dbReference>
<keyword evidence="12" id="KW-1185">Reference proteome</keyword>
<dbReference type="GO" id="GO:0004520">
    <property type="term" value="F:DNA endonuclease activity"/>
    <property type="evidence" value="ECO:0007669"/>
    <property type="project" value="InterPro"/>
</dbReference>
<dbReference type="InterPro" id="IPR002729">
    <property type="entry name" value="CRISPR-assoc_Cas1"/>
</dbReference>
<dbReference type="GO" id="GO:0003677">
    <property type="term" value="F:DNA binding"/>
    <property type="evidence" value="ECO:0007669"/>
    <property type="project" value="UniProtKB-KW"/>
</dbReference>
<accession>A0A221KGJ5</accession>
<keyword evidence="3 10" id="KW-0255">Endonuclease</keyword>
<comment type="function">
    <text evidence="10">CRISPR (clustered regularly interspaced short palindromic repeat), is an adaptive immune system that provides protection against mobile genetic elements (viruses, transposable elements and conjugative plasmids). CRISPR clusters contain spacers, sequences complementary to antecedent mobile elements, and target invading nucleic acids. CRISPR clusters are transcribed and processed into CRISPR RNA (crRNA). Acts as a dsDNA endonuclease. Involved in the integration of spacer DNA into the CRISPR cassette.</text>
</comment>
<dbReference type="CDD" id="cd09721">
    <property type="entry name" value="Cas1_I-C"/>
    <property type="match status" value="1"/>
</dbReference>
<comment type="similarity">
    <text evidence="10">Belongs to the CRISPR-associated endonuclease Cas1 family.</text>
</comment>
<keyword evidence="5 10" id="KW-0460">Magnesium</keyword>
<comment type="cofactor">
    <cofactor evidence="10">
        <name>Mg(2+)</name>
        <dbReference type="ChEBI" id="CHEBI:18420"/>
    </cofactor>
    <cofactor evidence="10">
        <name>Mn(2+)</name>
        <dbReference type="ChEBI" id="CHEBI:29035"/>
    </cofactor>
</comment>
<dbReference type="NCBIfam" id="TIGR00287">
    <property type="entry name" value="cas1"/>
    <property type="match status" value="1"/>
</dbReference>
<dbReference type="EMBL" id="CP022423">
    <property type="protein sequence ID" value="ASM78154.1"/>
    <property type="molecule type" value="Genomic_DNA"/>
</dbReference>
<dbReference type="GO" id="GO:0016787">
    <property type="term" value="F:hydrolase activity"/>
    <property type="evidence" value="ECO:0007669"/>
    <property type="project" value="UniProtKB-KW"/>
</dbReference>
<evidence type="ECO:0000313" key="12">
    <source>
        <dbReference type="Proteomes" id="UP000199729"/>
    </source>
</evidence>
<protein>
    <recommendedName>
        <fullName evidence="10">CRISPR-associated endonuclease Cas1</fullName>
        <ecNumber evidence="10">3.1.-.-</ecNumber>
    </recommendedName>
</protein>
<dbReference type="OrthoDB" id="9803119at2"/>
<feature type="binding site" evidence="10">
    <location>
        <position position="235"/>
    </location>
    <ligand>
        <name>Mn(2+)</name>
        <dbReference type="ChEBI" id="CHEBI:29035"/>
    </ligand>
</feature>
<dbReference type="InterPro" id="IPR019856">
    <property type="entry name" value="CRISPR-assoc_Cas1_DVULG"/>
</dbReference>
<feature type="binding site" evidence="10">
    <location>
        <position position="165"/>
    </location>
    <ligand>
        <name>Mn(2+)</name>
        <dbReference type="ChEBI" id="CHEBI:29035"/>
    </ligand>
</feature>
<dbReference type="Pfam" id="PF01867">
    <property type="entry name" value="Cas_Cas1"/>
    <property type="match status" value="1"/>
</dbReference>
<dbReference type="GO" id="GO:0051607">
    <property type="term" value="P:defense response to virus"/>
    <property type="evidence" value="ECO:0007669"/>
    <property type="project" value="UniProtKB-UniRule"/>
</dbReference>
<dbReference type="PANTHER" id="PTHR34353:SF2">
    <property type="entry name" value="CRISPR-ASSOCIATED ENDONUCLEASE CAS1 1"/>
    <property type="match status" value="1"/>
</dbReference>
<evidence type="ECO:0000256" key="10">
    <source>
        <dbReference type="HAMAP-Rule" id="MF_01470"/>
    </source>
</evidence>
<dbReference type="InterPro" id="IPR042206">
    <property type="entry name" value="CRISPR-assoc_Cas1_C"/>
</dbReference>
<evidence type="ECO:0000256" key="4">
    <source>
        <dbReference type="ARBA" id="ARBA00022801"/>
    </source>
</evidence>
<name>A0A221KGJ5_VITFI</name>
<feature type="binding site" evidence="10">
    <location>
        <position position="250"/>
    </location>
    <ligand>
        <name>Mn(2+)</name>
        <dbReference type="ChEBI" id="CHEBI:29035"/>
    </ligand>
</feature>
<proteinExistence type="inferred from homology"/>
<organism evidence="11 12">
    <name type="scientific">Vitreoscilla filiformis</name>
    <dbReference type="NCBI Taxonomy" id="63"/>
    <lineage>
        <taxon>Bacteria</taxon>
        <taxon>Pseudomonadati</taxon>
        <taxon>Pseudomonadota</taxon>
        <taxon>Betaproteobacteria</taxon>
        <taxon>Neisseriales</taxon>
        <taxon>Neisseriaceae</taxon>
        <taxon>Vitreoscilla</taxon>
    </lineage>
</organism>
<dbReference type="InterPro" id="IPR042211">
    <property type="entry name" value="CRISPR-assoc_Cas1_N"/>
</dbReference>
<dbReference type="GO" id="GO:0046872">
    <property type="term" value="F:metal ion binding"/>
    <property type="evidence" value="ECO:0007669"/>
    <property type="project" value="UniProtKB-UniRule"/>
</dbReference>
<comment type="subunit">
    <text evidence="9 10">Homodimer, forms a heterotetramer with a Cas2 homodimer.</text>
</comment>
<evidence type="ECO:0000256" key="3">
    <source>
        <dbReference type="ARBA" id="ARBA00022759"/>
    </source>
</evidence>
<dbReference type="RefSeq" id="WP_089417125.1">
    <property type="nucleotide sequence ID" value="NZ_CP022423.1"/>
</dbReference>
<keyword evidence="2 10" id="KW-0479">Metal-binding</keyword>
<keyword evidence="7 10" id="KW-0238">DNA-binding</keyword>
<dbReference type="Gene3D" id="3.100.10.20">
    <property type="entry name" value="CRISPR-associated endonuclease Cas1, N-terminal domain"/>
    <property type="match status" value="1"/>
</dbReference>
<gene>
    <name evidence="10" type="primary">cas1</name>
    <name evidence="11" type="ORF">VITFI_CDS2376</name>
</gene>
<evidence type="ECO:0000256" key="9">
    <source>
        <dbReference type="ARBA" id="ARBA00038592"/>
    </source>
</evidence>
<reference evidence="11 12" key="1">
    <citation type="submission" date="2017-07" db="EMBL/GenBank/DDBJ databases">
        <title>Complete Genome Sequence of the cosmetic ferment Vitreoscilla filiformis (ATCC15551).</title>
        <authorList>
            <person name="Contreras S."/>
            <person name="Sagory-Zalkind P."/>
            <person name="Blanquart H."/>
            <person name="Iltis A."/>
            <person name="Morand S.C."/>
        </authorList>
    </citation>
    <scope>NUCLEOTIDE SEQUENCE [LARGE SCALE GENOMIC DNA]</scope>
    <source>
        <strain evidence="11 12">ATCC 15551</strain>
    </source>
</reference>
<dbReference type="NCBIfam" id="TIGR03640">
    <property type="entry name" value="cas1_DVULG"/>
    <property type="match status" value="1"/>
</dbReference>
<evidence type="ECO:0000256" key="5">
    <source>
        <dbReference type="ARBA" id="ARBA00022842"/>
    </source>
</evidence>
<evidence type="ECO:0000256" key="2">
    <source>
        <dbReference type="ARBA" id="ARBA00022723"/>
    </source>
</evidence>
<dbReference type="HAMAP" id="MF_01470">
    <property type="entry name" value="Cas1"/>
    <property type="match status" value="1"/>
</dbReference>
<evidence type="ECO:0000313" key="11">
    <source>
        <dbReference type="EMBL" id="ASM78154.1"/>
    </source>
</evidence>
<evidence type="ECO:0000256" key="7">
    <source>
        <dbReference type="ARBA" id="ARBA00023125"/>
    </source>
</evidence>
<keyword evidence="4 10" id="KW-0378">Hydrolase</keyword>
<dbReference type="AlphaFoldDB" id="A0A221KGJ5"/>
<keyword evidence="8 10" id="KW-0464">Manganese</keyword>
<dbReference type="EC" id="3.1.-.-" evidence="10"/>
<evidence type="ECO:0000256" key="6">
    <source>
        <dbReference type="ARBA" id="ARBA00023118"/>
    </source>
</evidence>
<keyword evidence="6 10" id="KW-0051">Antiviral defense</keyword>
<sequence length="349" mass="38734">MELLNTLYVTTPESYLRLDNDTLRVMLEDDTRLRVPLHHLNTVVCFGRIGLSVPLMHRLAQEGIALVLLDDHGRFMARLEGPVSGNVLLRQAQHRQALDAAFTLDTARACVAGKIKNTRQVLMRGAREAKSDEDRAALSRAADDLAASLRALPGVADLDTLRGVEGEAARQYFGALSRLVKPDLRASFNMSDGRNRRPPRDRLNALLSFLYSLWMNDCRSALEATGLDPQVGFLHALRPGRAALALDLMEEFRAQADRLALTLINRGQLRAVDFQEREGGGVLLATEARKTVLVAFQERKKEEIQHPLLTQPVALGLVPLVQARLLARAVRGESEPDGQRLGYVPFITR</sequence>
<dbReference type="PANTHER" id="PTHR34353">
    <property type="entry name" value="CRISPR-ASSOCIATED ENDONUCLEASE CAS1 1"/>
    <property type="match status" value="1"/>
</dbReference>
<dbReference type="KEGG" id="vff:VITFI_CDS2376"/>
<evidence type="ECO:0000256" key="1">
    <source>
        <dbReference type="ARBA" id="ARBA00022722"/>
    </source>
</evidence>